<dbReference type="Pfam" id="PF04082">
    <property type="entry name" value="Fungal_trans"/>
    <property type="match status" value="1"/>
</dbReference>
<feature type="region of interest" description="Disordered" evidence="6">
    <location>
        <begin position="132"/>
        <end position="180"/>
    </location>
</feature>
<dbReference type="InterPro" id="IPR001138">
    <property type="entry name" value="Zn2Cys6_DnaBD"/>
</dbReference>
<evidence type="ECO:0000256" key="1">
    <source>
        <dbReference type="ARBA" id="ARBA00004123"/>
    </source>
</evidence>
<feature type="region of interest" description="Disordered" evidence="6">
    <location>
        <begin position="1"/>
        <end position="82"/>
    </location>
</feature>
<dbReference type="PANTHER" id="PTHR47338:SF5">
    <property type="entry name" value="ZN(II)2CYS6 TRANSCRIPTION FACTOR (EUROFUNG)"/>
    <property type="match status" value="1"/>
</dbReference>
<feature type="compositionally biased region" description="Basic and acidic residues" evidence="6">
    <location>
        <begin position="132"/>
        <end position="151"/>
    </location>
</feature>
<feature type="compositionally biased region" description="Low complexity" evidence="6">
    <location>
        <begin position="640"/>
        <end position="658"/>
    </location>
</feature>
<feature type="compositionally biased region" description="Polar residues" evidence="6">
    <location>
        <begin position="768"/>
        <end position="800"/>
    </location>
</feature>
<feature type="compositionally biased region" description="Polar residues" evidence="6">
    <location>
        <begin position="733"/>
        <end position="742"/>
    </location>
</feature>
<dbReference type="InterPro" id="IPR007219">
    <property type="entry name" value="XnlR_reg_dom"/>
</dbReference>
<feature type="compositionally biased region" description="Gly residues" evidence="6">
    <location>
        <begin position="693"/>
        <end position="702"/>
    </location>
</feature>
<name>A0ABR3YWW9_9PEZI</name>
<feature type="compositionally biased region" description="Polar residues" evidence="6">
    <location>
        <begin position="682"/>
        <end position="691"/>
    </location>
</feature>
<reference evidence="8 9" key="1">
    <citation type="journal article" date="2024" name="IMA Fungus">
        <title>IMA Genome - F19 : A genome assembly and annotation guide to empower mycologists, including annotated draft genome sequences of Ceratocystis pirilliformis, Diaporthe australafricana, Fusarium ophioides, Paecilomyces lecythidis, and Sporothrix stenoceras.</title>
        <authorList>
            <person name="Aylward J."/>
            <person name="Wilson A.M."/>
            <person name="Visagie C.M."/>
            <person name="Spraker J."/>
            <person name="Barnes I."/>
            <person name="Buitendag C."/>
            <person name="Ceriani C."/>
            <person name="Del Mar Angel L."/>
            <person name="du Plessis D."/>
            <person name="Fuchs T."/>
            <person name="Gasser K."/>
            <person name="Kramer D."/>
            <person name="Li W."/>
            <person name="Munsamy K."/>
            <person name="Piso A."/>
            <person name="Price J.L."/>
            <person name="Sonnekus B."/>
            <person name="Thomas C."/>
            <person name="van der Nest A."/>
            <person name="van Dijk A."/>
            <person name="van Heerden A."/>
            <person name="van Vuuren N."/>
            <person name="Yilmaz N."/>
            <person name="Duong T.A."/>
            <person name="van der Merwe N.A."/>
            <person name="Wingfield M.J."/>
            <person name="Wingfield B.D."/>
        </authorList>
    </citation>
    <scope>NUCLEOTIDE SEQUENCE [LARGE SCALE GENOMIC DNA]</scope>
    <source>
        <strain evidence="8 9">CMW 5346</strain>
    </source>
</reference>
<feature type="region of interest" description="Disordered" evidence="6">
    <location>
        <begin position="627"/>
        <end position="832"/>
    </location>
</feature>
<protein>
    <recommendedName>
        <fullName evidence="7">Zn(2)-C6 fungal-type domain-containing protein</fullName>
    </recommendedName>
</protein>
<feature type="compositionally biased region" description="Low complexity" evidence="6">
    <location>
        <begin position="872"/>
        <end position="882"/>
    </location>
</feature>
<dbReference type="Proteomes" id="UP001583186">
    <property type="component" value="Unassembled WGS sequence"/>
</dbReference>
<evidence type="ECO:0000256" key="4">
    <source>
        <dbReference type="ARBA" id="ARBA00023163"/>
    </source>
</evidence>
<evidence type="ECO:0000256" key="2">
    <source>
        <dbReference type="ARBA" id="ARBA00022723"/>
    </source>
</evidence>
<dbReference type="InterPro" id="IPR050815">
    <property type="entry name" value="TF_fung"/>
</dbReference>
<evidence type="ECO:0000256" key="5">
    <source>
        <dbReference type="ARBA" id="ARBA00023242"/>
    </source>
</evidence>
<gene>
    <name evidence="8" type="ORF">Sste5346_006777</name>
</gene>
<keyword evidence="3" id="KW-0805">Transcription regulation</keyword>
<feature type="region of interest" description="Disordered" evidence="6">
    <location>
        <begin position="870"/>
        <end position="899"/>
    </location>
</feature>
<evidence type="ECO:0000313" key="9">
    <source>
        <dbReference type="Proteomes" id="UP001583186"/>
    </source>
</evidence>
<accession>A0ABR3YWW9</accession>
<dbReference type="CDD" id="cd00067">
    <property type="entry name" value="GAL4"/>
    <property type="match status" value="1"/>
</dbReference>
<dbReference type="SMART" id="SM00906">
    <property type="entry name" value="Fungal_trans"/>
    <property type="match status" value="1"/>
</dbReference>
<feature type="domain" description="Zn(2)-C6 fungal-type" evidence="7">
    <location>
        <begin position="88"/>
        <end position="123"/>
    </location>
</feature>
<sequence length="958" mass="103635">MDGGQPHAPKPAGSGSPVDYSTHQSPPPPASHAGTVGTAGSPAQYPNVESIDAKVSTSTDQSPQGGSPATQGNNANAQRIIKRRSPVACRRCRRMRSKCVHNGAKPPCEGCRAAGVSLDDCVFPARGAPDMDREYRHPRMKGDKARKEGNRANRAQLSGGVSASPGGRPPFDNGAMTTEGGVPLPADPWELLPPLEQVIDAVDMFMRQYFQLGFIPRHTFVQQLREQPQSVSVFLLLSLLSVSARMTPSLVEAYGGAGPTAELFMDRASAVALTELYQEPTLPRCQAFYLLSLAQQGSGYRNRSFVNLGIALRMAILMQLHREETYALENPTQAMIQKAESARRTLWMLYSQDNLHAGPLAPIALAACDITTLLPSNEEDFNDGVIPKTRAALEDTPPARAKPMLVNSPTRSLFASLMQSHQLWGTVLRRAVTNNRNVVPWDSNSEYSAIKQKLNDWESRLPTEHRWSRELLRHFKSQNLDLAYMAVTMVTRLCNIIIRKAYLPYMLAEKGPKQQQEYWRTMSGELFRNVKDLFTQIDCWIEEREPGDGTGAQLAIFCVYSCGLMAAYLCKYPKLCPDAATTREGKHMLDRTMGILSQSTSVWPLARRWMESVEKLLAADTKSLTVSNSHEGGMAEGKDPIPSALHPPLASLAPSGPSNTPFDDRRQLARQLGPDSPHARSASPSVGGNLSNGHGGANGTGHGPIHLPQLRTDASLINSPLRLPPPQPSPNLVTNATSSAPHYSTAPPALALPPPAPHNLQLGGGMRTPTSFSHGQNTPHVQHLPQSPSHQGAEHMSQNGMPGVSPAQQPHPPSMAQASQGHHPDGRINGMVMQRFDGGATNTTEEAEAAAVLASGMVSHGGVMGYGANQMHHQQPQPQPQHDNPYGAQHLPDHGHGMHTDPLTGNGIPMMGQMQATGFYDPAMLIDLPDDGFQGELQFFTQGTAQAGAPWASGVFGF</sequence>
<feature type="compositionally biased region" description="Polar residues" evidence="6">
    <location>
        <begin position="55"/>
        <end position="77"/>
    </location>
</feature>
<dbReference type="PANTHER" id="PTHR47338">
    <property type="entry name" value="ZN(II)2CYS6 TRANSCRIPTION FACTOR (EUROFUNG)-RELATED"/>
    <property type="match status" value="1"/>
</dbReference>
<dbReference type="PROSITE" id="PS50048">
    <property type="entry name" value="ZN2_CY6_FUNGAL_2"/>
    <property type="match status" value="1"/>
</dbReference>
<comment type="caution">
    <text evidence="8">The sequence shown here is derived from an EMBL/GenBank/DDBJ whole genome shotgun (WGS) entry which is preliminary data.</text>
</comment>
<evidence type="ECO:0000259" key="7">
    <source>
        <dbReference type="PROSITE" id="PS50048"/>
    </source>
</evidence>
<evidence type="ECO:0000313" key="8">
    <source>
        <dbReference type="EMBL" id="KAL1892884.1"/>
    </source>
</evidence>
<keyword evidence="2" id="KW-0479">Metal-binding</keyword>
<evidence type="ECO:0000256" key="6">
    <source>
        <dbReference type="SAM" id="MobiDB-lite"/>
    </source>
</evidence>
<dbReference type="CDD" id="cd12148">
    <property type="entry name" value="fungal_TF_MHR"/>
    <property type="match status" value="1"/>
</dbReference>
<proteinExistence type="predicted"/>
<keyword evidence="9" id="KW-1185">Reference proteome</keyword>
<keyword evidence="5" id="KW-0539">Nucleus</keyword>
<keyword evidence="4" id="KW-0804">Transcription</keyword>
<evidence type="ECO:0000256" key="3">
    <source>
        <dbReference type="ARBA" id="ARBA00023015"/>
    </source>
</evidence>
<dbReference type="InterPro" id="IPR036864">
    <property type="entry name" value="Zn2-C6_fun-type_DNA-bd_sf"/>
</dbReference>
<dbReference type="EMBL" id="JAWCUI010000041">
    <property type="protein sequence ID" value="KAL1892884.1"/>
    <property type="molecule type" value="Genomic_DNA"/>
</dbReference>
<organism evidence="8 9">
    <name type="scientific">Sporothrix stenoceras</name>
    <dbReference type="NCBI Taxonomy" id="5173"/>
    <lineage>
        <taxon>Eukaryota</taxon>
        <taxon>Fungi</taxon>
        <taxon>Dikarya</taxon>
        <taxon>Ascomycota</taxon>
        <taxon>Pezizomycotina</taxon>
        <taxon>Sordariomycetes</taxon>
        <taxon>Sordariomycetidae</taxon>
        <taxon>Ophiostomatales</taxon>
        <taxon>Ophiostomataceae</taxon>
        <taxon>Sporothrix</taxon>
    </lineage>
</organism>
<comment type="subcellular location">
    <subcellularLocation>
        <location evidence="1">Nucleus</location>
    </subcellularLocation>
</comment>
<dbReference type="SUPFAM" id="SSF57701">
    <property type="entry name" value="Zn2/Cys6 DNA-binding domain"/>
    <property type="match status" value="1"/>
</dbReference>